<evidence type="ECO:0000313" key="2">
    <source>
        <dbReference type="EMBL" id="KAG8466424.1"/>
    </source>
</evidence>
<dbReference type="EMBL" id="JAGTXO010000008">
    <property type="protein sequence ID" value="KAG8466424.1"/>
    <property type="molecule type" value="Genomic_DNA"/>
</dbReference>
<comment type="caution">
    <text evidence="2">The sequence shown here is derived from an EMBL/GenBank/DDBJ whole genome shotgun (WGS) entry which is preliminary data.</text>
</comment>
<dbReference type="Proteomes" id="UP000751190">
    <property type="component" value="Unassembled WGS sequence"/>
</dbReference>
<feature type="compositionally biased region" description="Polar residues" evidence="1">
    <location>
        <begin position="1"/>
        <end position="13"/>
    </location>
</feature>
<evidence type="ECO:0000256" key="1">
    <source>
        <dbReference type="SAM" id="MobiDB-lite"/>
    </source>
</evidence>
<gene>
    <name evidence="2" type="ORF">KFE25_002180</name>
</gene>
<keyword evidence="3" id="KW-1185">Reference proteome</keyword>
<feature type="region of interest" description="Disordered" evidence="1">
    <location>
        <begin position="1"/>
        <end position="46"/>
    </location>
</feature>
<accession>A0A8J5XMV8</accession>
<dbReference type="AlphaFoldDB" id="A0A8J5XMV8"/>
<sequence>MPATQPRNRSADLSSALFDRPTPDRPTPPPDAHGVNAASQVGGGRMDWTHDRADVLLKVYPEHAQPSRSSAENWHAHQLELASFGVLDGSQPATVAAALARAGPPAKLHTAVSVTDVPPERRKLLLLETSGVMRDSIAPGGGEDEERARSALRAQPLEEAHAAELTWIRVDGVARDHIDRTVAALATQAAALASAPLEAYRAATDPLTGAGKGVAFLAFAAPGYADVTDVAHELRLRGYTVAPISYRQMCALLA</sequence>
<protein>
    <submittedName>
        <fullName evidence="2">Uncharacterized protein</fullName>
    </submittedName>
</protein>
<organism evidence="2 3">
    <name type="scientific">Diacronema lutheri</name>
    <name type="common">Unicellular marine alga</name>
    <name type="synonym">Monochrysis lutheri</name>
    <dbReference type="NCBI Taxonomy" id="2081491"/>
    <lineage>
        <taxon>Eukaryota</taxon>
        <taxon>Haptista</taxon>
        <taxon>Haptophyta</taxon>
        <taxon>Pavlovophyceae</taxon>
        <taxon>Pavlovales</taxon>
        <taxon>Pavlovaceae</taxon>
        <taxon>Diacronema</taxon>
    </lineage>
</organism>
<reference evidence="2" key="1">
    <citation type="submission" date="2021-05" db="EMBL/GenBank/DDBJ databases">
        <title>The genome of the haptophyte Pavlova lutheri (Diacronema luteri, Pavlovales) - a model for lipid biosynthesis in eukaryotic algae.</title>
        <authorList>
            <person name="Hulatt C.J."/>
            <person name="Posewitz M.C."/>
        </authorList>
    </citation>
    <scope>NUCLEOTIDE SEQUENCE</scope>
    <source>
        <strain evidence="2">NIVA-4/92</strain>
    </source>
</reference>
<name>A0A8J5XMV8_DIALT</name>
<proteinExistence type="predicted"/>
<evidence type="ECO:0000313" key="3">
    <source>
        <dbReference type="Proteomes" id="UP000751190"/>
    </source>
</evidence>